<keyword evidence="3" id="KW-1185">Reference proteome</keyword>
<protein>
    <submittedName>
        <fullName evidence="2">Uncharacterized protein</fullName>
    </submittedName>
</protein>
<name>A0ABX2QHE4_9HYPH</name>
<reference evidence="2 3" key="1">
    <citation type="submission" date="2020-06" db="EMBL/GenBank/DDBJ databases">
        <title>Rhizobium sp.nov. isolated from the tomato plant.</title>
        <authorList>
            <person name="Thin K.K."/>
            <person name="Zhang X."/>
            <person name="He S."/>
        </authorList>
    </citation>
    <scope>NUCLEOTIDE SEQUENCE [LARGE SCALE GENOMIC DNA]</scope>
    <source>
        <strain evidence="2 3">DBTS2</strain>
    </source>
</reference>
<gene>
    <name evidence="2" type="ORF">HV823_18260</name>
</gene>
<evidence type="ECO:0000313" key="3">
    <source>
        <dbReference type="Proteomes" id="UP000659172"/>
    </source>
</evidence>
<feature type="signal peptide" evidence="1">
    <location>
        <begin position="1"/>
        <end position="23"/>
    </location>
</feature>
<dbReference type="Proteomes" id="UP000659172">
    <property type="component" value="Unassembled WGS sequence"/>
</dbReference>
<feature type="chain" id="PRO_5045893492" evidence="1">
    <location>
        <begin position="24"/>
        <end position="50"/>
    </location>
</feature>
<dbReference type="RefSeq" id="WP_176951166.1">
    <property type="nucleotide sequence ID" value="NZ_JABXYK010000011.1"/>
</dbReference>
<keyword evidence="1" id="KW-0732">Signal</keyword>
<comment type="caution">
    <text evidence="2">The sequence shown here is derived from an EMBL/GenBank/DDBJ whole genome shotgun (WGS) entry which is preliminary data.</text>
</comment>
<proteinExistence type="predicted"/>
<evidence type="ECO:0000256" key="1">
    <source>
        <dbReference type="SAM" id="SignalP"/>
    </source>
</evidence>
<organism evidence="2 3">
    <name type="scientific">Mycoplana rhizolycopersici</name>
    <dbReference type="NCBI Taxonomy" id="2746702"/>
    <lineage>
        <taxon>Bacteria</taxon>
        <taxon>Pseudomonadati</taxon>
        <taxon>Pseudomonadota</taxon>
        <taxon>Alphaproteobacteria</taxon>
        <taxon>Hyphomicrobiales</taxon>
        <taxon>Rhizobiaceae</taxon>
        <taxon>Mycoplana</taxon>
    </lineage>
</organism>
<evidence type="ECO:0000313" key="2">
    <source>
        <dbReference type="EMBL" id="NVP57205.1"/>
    </source>
</evidence>
<sequence length="50" mass="5131">MKSVVIACVSALAVIGLAAPAAADSTTIVKKRTTYETREAEPTIVITPDG</sequence>
<dbReference type="EMBL" id="JABXYK010000011">
    <property type="protein sequence ID" value="NVP57205.1"/>
    <property type="molecule type" value="Genomic_DNA"/>
</dbReference>
<accession>A0ABX2QHE4</accession>